<dbReference type="EMBL" id="SSTE01013200">
    <property type="protein sequence ID" value="KAA0047506.1"/>
    <property type="molecule type" value="Genomic_DNA"/>
</dbReference>
<gene>
    <name evidence="1" type="ORF">E6C27_scaffold498G001330</name>
</gene>
<evidence type="ECO:0000313" key="2">
    <source>
        <dbReference type="Proteomes" id="UP000321393"/>
    </source>
</evidence>
<name>A0A5A7TZV8_CUCMM</name>
<evidence type="ECO:0000313" key="1">
    <source>
        <dbReference type="EMBL" id="KAA0047506.1"/>
    </source>
</evidence>
<sequence>MEKDDPIDDDPIEFNCIEDEDDGFIDFDHIEDKDDDSIDFIRIEDEDDDSFYCTTLKMKMMIVSIAPH</sequence>
<proteinExistence type="predicted"/>
<organism evidence="1 2">
    <name type="scientific">Cucumis melo var. makuwa</name>
    <name type="common">Oriental melon</name>
    <dbReference type="NCBI Taxonomy" id="1194695"/>
    <lineage>
        <taxon>Eukaryota</taxon>
        <taxon>Viridiplantae</taxon>
        <taxon>Streptophyta</taxon>
        <taxon>Embryophyta</taxon>
        <taxon>Tracheophyta</taxon>
        <taxon>Spermatophyta</taxon>
        <taxon>Magnoliopsida</taxon>
        <taxon>eudicotyledons</taxon>
        <taxon>Gunneridae</taxon>
        <taxon>Pentapetalae</taxon>
        <taxon>rosids</taxon>
        <taxon>fabids</taxon>
        <taxon>Cucurbitales</taxon>
        <taxon>Cucurbitaceae</taxon>
        <taxon>Benincaseae</taxon>
        <taxon>Cucumis</taxon>
    </lineage>
</organism>
<dbReference type="AlphaFoldDB" id="A0A5A7TZV8"/>
<reference evidence="1 2" key="1">
    <citation type="submission" date="2019-08" db="EMBL/GenBank/DDBJ databases">
        <title>Draft genome sequences of two oriental melons (Cucumis melo L. var makuwa).</title>
        <authorList>
            <person name="Kwon S.-Y."/>
        </authorList>
    </citation>
    <scope>NUCLEOTIDE SEQUENCE [LARGE SCALE GENOMIC DNA]</scope>
    <source>
        <strain evidence="2">cv. SW 3</strain>
        <tissue evidence="1">Leaf</tissue>
    </source>
</reference>
<dbReference type="Proteomes" id="UP000321393">
    <property type="component" value="Unassembled WGS sequence"/>
</dbReference>
<protein>
    <submittedName>
        <fullName evidence="1">Phosphopantothenoylcysteine decarboxylase subunit VHS3-like</fullName>
    </submittedName>
</protein>
<comment type="caution">
    <text evidence="1">The sequence shown here is derived from an EMBL/GenBank/DDBJ whole genome shotgun (WGS) entry which is preliminary data.</text>
</comment>
<accession>A0A5A7TZV8</accession>